<organism evidence="2 3">
    <name type="scientific">Pyricularia oryzae (strain 70-15 / ATCC MYA-4617 / FGSC 8958)</name>
    <name type="common">Rice blast fungus</name>
    <name type="synonym">Magnaporthe oryzae</name>
    <dbReference type="NCBI Taxonomy" id="242507"/>
    <lineage>
        <taxon>Eukaryota</taxon>
        <taxon>Fungi</taxon>
        <taxon>Dikarya</taxon>
        <taxon>Ascomycota</taxon>
        <taxon>Pezizomycotina</taxon>
        <taxon>Sordariomycetes</taxon>
        <taxon>Sordariomycetidae</taxon>
        <taxon>Magnaporthales</taxon>
        <taxon>Pyriculariaceae</taxon>
        <taxon>Pyricularia</taxon>
    </lineage>
</organism>
<evidence type="ECO:0000256" key="1">
    <source>
        <dbReference type="SAM" id="MobiDB-lite"/>
    </source>
</evidence>
<dbReference type="SMR" id="G4MYT5"/>
<feature type="region of interest" description="Disordered" evidence="1">
    <location>
        <begin position="18"/>
        <end position="49"/>
    </location>
</feature>
<proteinExistence type="predicted"/>
<dbReference type="STRING" id="242507.G4MYT5"/>
<dbReference type="OMA" id="FHDVMTR"/>
<evidence type="ECO:0000313" key="2">
    <source>
        <dbReference type="EMBL" id="EHA55314.1"/>
    </source>
</evidence>
<name>G4MYT5_PYRO7</name>
<feature type="compositionally biased region" description="Low complexity" evidence="1">
    <location>
        <begin position="23"/>
        <end position="33"/>
    </location>
</feature>
<dbReference type="VEuPathDB" id="FungiDB:MGG_08154"/>
<dbReference type="KEGG" id="mgr:MGG_08154"/>
<evidence type="ECO:0000313" key="3">
    <source>
        <dbReference type="Proteomes" id="UP000009058"/>
    </source>
</evidence>
<reference evidence="2 3" key="1">
    <citation type="journal article" date="2005" name="Nature">
        <title>The genome sequence of the rice blast fungus Magnaporthe grisea.</title>
        <authorList>
            <person name="Dean R.A."/>
            <person name="Talbot N.J."/>
            <person name="Ebbole D.J."/>
            <person name="Farman M.L."/>
            <person name="Mitchell T.K."/>
            <person name="Orbach M.J."/>
            <person name="Thon M."/>
            <person name="Kulkarni R."/>
            <person name="Xu J.R."/>
            <person name="Pan H."/>
            <person name="Read N.D."/>
            <person name="Lee Y.H."/>
            <person name="Carbone I."/>
            <person name="Brown D."/>
            <person name="Oh Y.Y."/>
            <person name="Donofrio N."/>
            <person name="Jeong J.S."/>
            <person name="Soanes D.M."/>
            <person name="Djonovic S."/>
            <person name="Kolomiets E."/>
            <person name="Rehmeyer C."/>
            <person name="Li W."/>
            <person name="Harding M."/>
            <person name="Kim S."/>
            <person name="Lebrun M.H."/>
            <person name="Bohnert H."/>
            <person name="Coughlan S."/>
            <person name="Butler J."/>
            <person name="Calvo S."/>
            <person name="Ma L.J."/>
            <person name="Nicol R."/>
            <person name="Purcell S."/>
            <person name="Nusbaum C."/>
            <person name="Galagan J.E."/>
            <person name="Birren B.W."/>
        </authorList>
    </citation>
    <scope>NUCLEOTIDE SEQUENCE [LARGE SCALE GENOMIC DNA]</scope>
    <source>
        <strain evidence="3">70-15 / ATCC MYA-4617 / FGSC 8958</strain>
    </source>
</reference>
<dbReference type="AlphaFoldDB" id="G4MYT5"/>
<gene>
    <name evidence="2" type="ORF">MGG_08154</name>
</gene>
<dbReference type="PHI-base" id="PHI:3485"/>
<dbReference type="InParanoid" id="G4MYT5"/>
<dbReference type="InterPro" id="IPR011992">
    <property type="entry name" value="EF-hand-dom_pair"/>
</dbReference>
<protein>
    <recommendedName>
        <fullName evidence="4">Calmodulin</fullName>
    </recommendedName>
</protein>
<dbReference type="OrthoDB" id="26525at2759"/>
<reference key="2">
    <citation type="submission" date="2011-05" db="EMBL/GenBank/DDBJ databases">
        <title>The Genome Sequence of Magnaporthe oryzae 70-15.</title>
        <authorList>
            <consortium name="The Broad Institute Genome Sequencing Platform"/>
            <person name="Ma L.-J."/>
            <person name="Dead R."/>
            <person name="Young S.K."/>
            <person name="Zeng Q."/>
            <person name="Gargeya S."/>
            <person name="Fitzgerald M."/>
            <person name="Haas B."/>
            <person name="Abouelleil A."/>
            <person name="Alvarado L."/>
            <person name="Arachchi H.M."/>
            <person name="Berlin A."/>
            <person name="Brown A."/>
            <person name="Chapman S.B."/>
            <person name="Chen Z."/>
            <person name="Dunbar C."/>
            <person name="Freedman E."/>
            <person name="Gearin G."/>
            <person name="Gellesch M."/>
            <person name="Goldberg J."/>
            <person name="Griggs A."/>
            <person name="Gujja S."/>
            <person name="Heiman D."/>
            <person name="Howarth C."/>
            <person name="Larson L."/>
            <person name="Lui A."/>
            <person name="MacDonald P.J.P."/>
            <person name="Mehta T."/>
            <person name="Montmayeur A."/>
            <person name="Murphy C."/>
            <person name="Neiman D."/>
            <person name="Pearson M."/>
            <person name="Priest M."/>
            <person name="Roberts A."/>
            <person name="Saif S."/>
            <person name="Shea T."/>
            <person name="Shenoy N."/>
            <person name="Sisk P."/>
            <person name="Stolte C."/>
            <person name="Sykes S."/>
            <person name="Yandava C."/>
            <person name="Wortman J."/>
            <person name="Nusbaum C."/>
            <person name="Birren B."/>
        </authorList>
    </citation>
    <scope>NUCLEOTIDE SEQUENCE</scope>
    <source>
        <strain>70-15</strain>
    </source>
</reference>
<sequence>MADFATNFVQSLSRFLPAKRKAPSGASAGASKPAPKKRQSKLAKENNITAEEEAEIKEAFSLFSEPMEGEKEGVIPIDDVRRAMIALDIPPKDAAEQAEFVSILDPDDEGFAQYPSFVAICALKMHARHRTSDAHVRQVDDAFALFTTTRRNDNDDSNLSLLGNGDSVITMAHLRRVASMLNDDEVDDDLLRDMILEANGGAGVGRGVNRHEFEAVMRRAGVWR</sequence>
<dbReference type="GeneID" id="2678391"/>
<dbReference type="RefSeq" id="XP_003715121.1">
    <property type="nucleotide sequence ID" value="XM_003715073.1"/>
</dbReference>
<dbReference type="Gene3D" id="1.10.238.10">
    <property type="entry name" value="EF-hand"/>
    <property type="match status" value="1"/>
</dbReference>
<accession>G4MYT5</accession>
<evidence type="ECO:0008006" key="4">
    <source>
        <dbReference type="Google" id="ProtNLM"/>
    </source>
</evidence>
<dbReference type="Proteomes" id="UP000009058">
    <property type="component" value="Chromosome 2"/>
</dbReference>
<dbReference type="HOGENOM" id="CLU_061288_5_0_1"/>
<keyword evidence="3" id="KW-1185">Reference proteome</keyword>
<dbReference type="EMBL" id="CM001232">
    <property type="protein sequence ID" value="EHA55314.1"/>
    <property type="molecule type" value="Genomic_DNA"/>
</dbReference>
<dbReference type="eggNOG" id="KOG0028">
    <property type="taxonomic scope" value="Eukaryota"/>
</dbReference>
<dbReference type="SUPFAM" id="SSF47473">
    <property type="entry name" value="EF-hand"/>
    <property type="match status" value="1"/>
</dbReference>